<feature type="transmembrane region" description="Helical" evidence="2">
    <location>
        <begin position="729"/>
        <end position="749"/>
    </location>
</feature>
<feature type="domain" description="AMP-dependent synthetase/ligase" evidence="3">
    <location>
        <begin position="115"/>
        <end position="327"/>
    </location>
</feature>
<feature type="transmembrane region" description="Helical" evidence="2">
    <location>
        <begin position="786"/>
        <end position="805"/>
    </location>
</feature>
<dbReference type="Proteomes" id="UP000575068">
    <property type="component" value="Unassembled WGS sequence"/>
</dbReference>
<dbReference type="RefSeq" id="WP_184475553.1">
    <property type="nucleotide sequence ID" value="NZ_JACHOV010000007.1"/>
</dbReference>
<dbReference type="SUPFAM" id="SSF56801">
    <property type="entry name" value="Acetyl-CoA synthetase-like"/>
    <property type="match status" value="1"/>
</dbReference>
<feature type="transmembrane region" description="Helical" evidence="2">
    <location>
        <begin position="563"/>
        <end position="583"/>
    </location>
</feature>
<feature type="transmembrane region" description="Helical" evidence="2">
    <location>
        <begin position="817"/>
        <end position="834"/>
    </location>
</feature>
<evidence type="ECO:0000256" key="2">
    <source>
        <dbReference type="SAM" id="Phobius"/>
    </source>
</evidence>
<keyword evidence="2" id="KW-0812">Transmembrane</keyword>
<name>A0A840HVP9_9SPHN</name>
<accession>A0A840HVP9</accession>
<evidence type="ECO:0000313" key="5">
    <source>
        <dbReference type="EMBL" id="MBB4641761.1"/>
    </source>
</evidence>
<keyword evidence="5" id="KW-0436">Ligase</keyword>
<protein>
    <submittedName>
        <fullName evidence="5">Acyl-coenzyme A synthetase/AMP-(Fatty) acid ligase</fullName>
    </submittedName>
</protein>
<dbReference type="GO" id="GO:0031956">
    <property type="term" value="F:medium-chain fatty acid-CoA ligase activity"/>
    <property type="evidence" value="ECO:0007669"/>
    <property type="project" value="TreeGrafter"/>
</dbReference>
<reference evidence="5 6" key="1">
    <citation type="submission" date="2020-08" db="EMBL/GenBank/DDBJ databases">
        <title>Genomic Encyclopedia of Type Strains, Phase IV (KMG-IV): sequencing the most valuable type-strain genomes for metagenomic binning, comparative biology and taxonomic classification.</title>
        <authorList>
            <person name="Goeker M."/>
        </authorList>
    </citation>
    <scope>NUCLEOTIDE SEQUENCE [LARGE SCALE GENOMIC DNA]</scope>
    <source>
        <strain evidence="5 6">DSM 7465</strain>
    </source>
</reference>
<feature type="transmembrane region" description="Helical" evidence="2">
    <location>
        <begin position="704"/>
        <end position="722"/>
    </location>
</feature>
<dbReference type="GO" id="GO:0016747">
    <property type="term" value="F:acyltransferase activity, transferring groups other than amino-acyl groups"/>
    <property type="evidence" value="ECO:0007669"/>
    <property type="project" value="InterPro"/>
</dbReference>
<dbReference type="PANTHER" id="PTHR43201">
    <property type="entry name" value="ACYL-COA SYNTHETASE"/>
    <property type="match status" value="1"/>
</dbReference>
<comment type="similarity">
    <text evidence="1">Belongs to the ATP-dependent AMP-binding enzyme family.</text>
</comment>
<feature type="transmembrane region" description="Helical" evidence="2">
    <location>
        <begin position="604"/>
        <end position="622"/>
    </location>
</feature>
<feature type="transmembrane region" description="Helical" evidence="2">
    <location>
        <begin position="677"/>
        <end position="698"/>
    </location>
</feature>
<evidence type="ECO:0000259" key="3">
    <source>
        <dbReference type="Pfam" id="PF00501"/>
    </source>
</evidence>
<evidence type="ECO:0000313" key="6">
    <source>
        <dbReference type="Proteomes" id="UP000575068"/>
    </source>
</evidence>
<feature type="domain" description="Acyltransferase 3" evidence="4">
    <location>
        <begin position="543"/>
        <end position="830"/>
    </location>
</feature>
<dbReference type="Gene3D" id="3.40.50.1820">
    <property type="entry name" value="alpha/beta hydrolase"/>
    <property type="match status" value="1"/>
</dbReference>
<dbReference type="PANTHER" id="PTHR43201:SF8">
    <property type="entry name" value="ACYL-COA SYNTHETASE FAMILY MEMBER 3"/>
    <property type="match status" value="1"/>
</dbReference>
<dbReference type="EMBL" id="JACHOV010000007">
    <property type="protein sequence ID" value="MBB4641761.1"/>
    <property type="molecule type" value="Genomic_DNA"/>
</dbReference>
<gene>
    <name evidence="5" type="ORF">HNQ99_002074</name>
</gene>
<keyword evidence="2" id="KW-0472">Membrane</keyword>
<dbReference type="Pfam" id="PF01757">
    <property type="entry name" value="Acyl_transf_3"/>
    <property type="match status" value="1"/>
</dbReference>
<dbReference type="AlphaFoldDB" id="A0A840HVP9"/>
<evidence type="ECO:0000256" key="1">
    <source>
        <dbReference type="ARBA" id="ARBA00006432"/>
    </source>
</evidence>
<dbReference type="Gene3D" id="3.40.50.12780">
    <property type="entry name" value="N-terminal domain of ligase-like"/>
    <property type="match status" value="1"/>
</dbReference>
<feature type="transmembrane region" description="Helical" evidence="2">
    <location>
        <begin position="642"/>
        <end position="661"/>
    </location>
</feature>
<comment type="caution">
    <text evidence="5">The sequence shown here is derived from an EMBL/GenBank/DDBJ whole genome shotgun (WGS) entry which is preliminary data.</text>
</comment>
<feature type="transmembrane region" description="Helical" evidence="2">
    <location>
        <begin position="755"/>
        <end position="774"/>
    </location>
</feature>
<dbReference type="GO" id="GO:0006631">
    <property type="term" value="P:fatty acid metabolic process"/>
    <property type="evidence" value="ECO:0007669"/>
    <property type="project" value="TreeGrafter"/>
</dbReference>
<dbReference type="InterPro" id="IPR042099">
    <property type="entry name" value="ANL_N_sf"/>
</dbReference>
<keyword evidence="6" id="KW-1185">Reference proteome</keyword>
<dbReference type="InterPro" id="IPR029058">
    <property type="entry name" value="AB_hydrolase_fold"/>
</dbReference>
<dbReference type="InterPro" id="IPR000873">
    <property type="entry name" value="AMP-dep_synth/lig_dom"/>
</dbReference>
<dbReference type="InterPro" id="IPR002656">
    <property type="entry name" value="Acyl_transf_3_dom"/>
</dbReference>
<organism evidence="5 6">
    <name type="scientific">Rhizorhapis suberifaciens</name>
    <name type="common">corky root of lettuce</name>
    <dbReference type="NCBI Taxonomy" id="13656"/>
    <lineage>
        <taxon>Bacteria</taxon>
        <taxon>Pseudomonadati</taxon>
        <taxon>Pseudomonadota</taxon>
        <taxon>Alphaproteobacteria</taxon>
        <taxon>Sphingomonadales</taxon>
        <taxon>Sphingomonadaceae</taxon>
        <taxon>Rhizorhapis</taxon>
    </lineage>
</organism>
<evidence type="ECO:0000259" key="4">
    <source>
        <dbReference type="Pfam" id="PF01757"/>
    </source>
</evidence>
<keyword evidence="2" id="KW-1133">Transmembrane helix</keyword>
<dbReference type="Pfam" id="PF00501">
    <property type="entry name" value="AMP-binding"/>
    <property type="match status" value="1"/>
</dbReference>
<sequence length="857" mass="92909">MTFAARLQDFGDNIALIGEMGERLSYAELACHADAFAHEWLGTAKRLVLVRIANDVESVVRYLAALRAGHAVILTGDDFNGKAAKIIETYAPDICVSADDVSYPNGRAAAGIVHPDLALCLSTSGSTGATRMVRLSSRAVHANALSIMEYLGLCSDERAISSLPLHYSYGLSVLHSHLACGAAVVLTGRSLTDPEFWALVQQEQVTSLAGVPHSFELLEAVGLRAMDLPSLRYITQAGGRLSPELVTRYGQWAIETGRLLYVMYGQTEAGPRMAWLPPERLLDNPDCIGVPVPGGSFELVDEQGRKIGAQGVAGELVYRGPNVMMGYAANRDDLVKGEEVDALHTGDLAERRDNLYKIVGRRSRFAKPFGVRVSLDEIEVALAAKGMAAAVAGHDGLIAVACRGQSNPDEIARELGQTYGFPAALFDVSMVEEWPRLSSGKTDYPSILRAAEERRVLVPPTVREESFAETFKALLGRQQIAQEDSFVSLEGDSLSYVAVSSELDRRLGYLPDGWENLTVSDIDALIPQAAPAKGLKPYDSETLIRAVAITGVVANHASSGTQWHFGGGADVLMLLVGFSLARFNFARLTGGQSLDVLLSVLRRIILPYCLILWAYGLFYRDLPASSFLLLSNFEGRFQSLLTPYWFMDALFQSMVLIALLFRSKRVRMVAADDPFEFGLWFLGAAAALKVVTFALFHHSHLQNMTPDAVLPLIACGWLLFFAKRPGQKLAAVGVTCGFAAVHVAAPALGGWDYEAVGQFRLPWLLAAIIALLYVPRVPLPPLVARLVTQVSAASFTIYLVHVLPLHVMKYKLGIDDAPLTVLVAMATGMAVHRIRPVRMAGVLFGKLQARATAATSD</sequence>
<proteinExistence type="inferred from homology"/>